<reference evidence="1" key="1">
    <citation type="submission" date="2021-01" db="EMBL/GenBank/DDBJ databases">
        <authorList>
            <consortium name="Genoscope - CEA"/>
            <person name="William W."/>
        </authorList>
    </citation>
    <scope>NUCLEOTIDE SEQUENCE</scope>
</reference>
<organism evidence="1 2">
    <name type="scientific">Paramecium octaurelia</name>
    <dbReference type="NCBI Taxonomy" id="43137"/>
    <lineage>
        <taxon>Eukaryota</taxon>
        <taxon>Sar</taxon>
        <taxon>Alveolata</taxon>
        <taxon>Ciliophora</taxon>
        <taxon>Intramacronucleata</taxon>
        <taxon>Oligohymenophorea</taxon>
        <taxon>Peniculida</taxon>
        <taxon>Parameciidae</taxon>
        <taxon>Paramecium</taxon>
    </lineage>
</organism>
<dbReference type="PANTHER" id="PTHR46984:SF1">
    <property type="entry name" value="LEUCINE-RICH REPEAT-CONTAINING PROTEIN 71"/>
    <property type="match status" value="1"/>
</dbReference>
<dbReference type="AlphaFoldDB" id="A0A8S1UBK9"/>
<comment type="caution">
    <text evidence="1">The sequence shown here is derived from an EMBL/GenBank/DDBJ whole genome shotgun (WGS) entry which is preliminary data.</text>
</comment>
<name>A0A8S1UBK9_PAROT</name>
<dbReference type="InterPro" id="IPR053040">
    <property type="entry name" value="LRR-containing_protein_71"/>
</dbReference>
<dbReference type="OrthoDB" id="120976at2759"/>
<protein>
    <recommendedName>
        <fullName evidence="3">Leucine rich repeat protein</fullName>
    </recommendedName>
</protein>
<sequence>MPPKKEERRPLEPIFSQNNFPFYQYQTYQQDNLDQVSQFLTYFKPELTQMMKNNIQENMLILCQSIGITLHPTFVKVIQNLDINDFDENKKFKNPEEYENDQTSQVVFFNSVKVDQITLKLLEFCLCQGGIQALKFCNNDLGQTEYSLISQIISNPECKIKKLYIDWQQIQPQLLQSNHLLEQLYLRSCQIKSPFIEILFQNMRNLKVLDLYDNQLSKEALNLIGTSLKDNTFLEQLGLAKNSINSLEQLSEIMQNVGKFQMSQEEYDEYRIKEKERDLIIERNKKVKKKGTEEVVPVLEAIQQFDNNWYIIRNQRLSLLNLSLNCIDENSFVQIEKFLNQTNEGFQLVLTNNKFEDQKALQRLKKKYNKKLMI</sequence>
<dbReference type="EMBL" id="CAJJDP010000039">
    <property type="protein sequence ID" value="CAD8161333.1"/>
    <property type="molecule type" value="Genomic_DNA"/>
</dbReference>
<keyword evidence="2" id="KW-1185">Reference proteome</keyword>
<gene>
    <name evidence="1" type="ORF">POCTA_138.1.T0390334</name>
</gene>
<evidence type="ECO:0000313" key="2">
    <source>
        <dbReference type="Proteomes" id="UP000683925"/>
    </source>
</evidence>
<dbReference type="Proteomes" id="UP000683925">
    <property type="component" value="Unassembled WGS sequence"/>
</dbReference>
<accession>A0A8S1UBK9</accession>
<dbReference type="OMA" id="ILCQSIG"/>
<proteinExistence type="predicted"/>
<evidence type="ECO:0008006" key="3">
    <source>
        <dbReference type="Google" id="ProtNLM"/>
    </source>
</evidence>
<dbReference type="PANTHER" id="PTHR46984">
    <property type="entry name" value="LEUCINE-RICH REPEAT-CONTAINING PROTEIN 71"/>
    <property type="match status" value="1"/>
</dbReference>
<evidence type="ECO:0000313" key="1">
    <source>
        <dbReference type="EMBL" id="CAD8161333.1"/>
    </source>
</evidence>